<dbReference type="EMBL" id="KK914535">
    <property type="protein sequence ID" value="KDP34309.1"/>
    <property type="molecule type" value="Genomic_DNA"/>
</dbReference>
<feature type="region of interest" description="Disordered" evidence="1">
    <location>
        <begin position="59"/>
        <end position="82"/>
    </location>
</feature>
<gene>
    <name evidence="2" type="ORF">JCGZ_12657</name>
</gene>
<reference evidence="2 3" key="1">
    <citation type="journal article" date="2014" name="PLoS ONE">
        <title>Global Analysis of Gene Expression Profiles in Physic Nut (Jatropha curcas L.) Seedlings Exposed to Salt Stress.</title>
        <authorList>
            <person name="Zhang L."/>
            <person name="Zhang C."/>
            <person name="Wu P."/>
            <person name="Chen Y."/>
            <person name="Li M."/>
            <person name="Jiang H."/>
            <person name="Wu G."/>
        </authorList>
    </citation>
    <scope>NUCLEOTIDE SEQUENCE [LARGE SCALE GENOMIC DNA]</scope>
    <source>
        <strain evidence="3">cv. GZQX0401</strain>
        <tissue evidence="2">Young leaves</tissue>
    </source>
</reference>
<sequence>MMGCFVTRIASYLKAWNPVWPVYDIVGSGKGTRIDIDVMHHTKIVYKLGDTFRLVRREVGEDDESDNEEGDDTNMEEDNSHTSLGFGTFSGAGIVEAGSSFQLAFDMSNEEVLTRMIPRMDMLDAHFQGIETMISDRFRSIELMHGSLESPTSTPTTYGAHWEQCARLSWGKKNFN</sequence>
<feature type="compositionally biased region" description="Acidic residues" evidence="1">
    <location>
        <begin position="60"/>
        <end position="77"/>
    </location>
</feature>
<protein>
    <submittedName>
        <fullName evidence="2">Uncharacterized protein</fullName>
    </submittedName>
</protein>
<keyword evidence="3" id="KW-1185">Reference proteome</keyword>
<evidence type="ECO:0000256" key="1">
    <source>
        <dbReference type="SAM" id="MobiDB-lite"/>
    </source>
</evidence>
<proteinExistence type="predicted"/>
<evidence type="ECO:0000313" key="3">
    <source>
        <dbReference type="Proteomes" id="UP000027138"/>
    </source>
</evidence>
<evidence type="ECO:0000313" key="2">
    <source>
        <dbReference type="EMBL" id="KDP34309.1"/>
    </source>
</evidence>
<dbReference type="AlphaFoldDB" id="A0A067KR68"/>
<name>A0A067KR68_JATCU</name>
<accession>A0A067KR68</accession>
<dbReference type="Proteomes" id="UP000027138">
    <property type="component" value="Unassembled WGS sequence"/>
</dbReference>
<organism evidence="2 3">
    <name type="scientific">Jatropha curcas</name>
    <name type="common">Barbados nut</name>
    <dbReference type="NCBI Taxonomy" id="180498"/>
    <lineage>
        <taxon>Eukaryota</taxon>
        <taxon>Viridiplantae</taxon>
        <taxon>Streptophyta</taxon>
        <taxon>Embryophyta</taxon>
        <taxon>Tracheophyta</taxon>
        <taxon>Spermatophyta</taxon>
        <taxon>Magnoliopsida</taxon>
        <taxon>eudicotyledons</taxon>
        <taxon>Gunneridae</taxon>
        <taxon>Pentapetalae</taxon>
        <taxon>rosids</taxon>
        <taxon>fabids</taxon>
        <taxon>Malpighiales</taxon>
        <taxon>Euphorbiaceae</taxon>
        <taxon>Crotonoideae</taxon>
        <taxon>Jatropheae</taxon>
        <taxon>Jatropha</taxon>
    </lineage>
</organism>